<dbReference type="PANTHER" id="PTHR30035:SF3">
    <property type="entry name" value="INTERMEMBRANE PHOSPHOLIPID TRANSPORT SYSTEM LIPOPROTEIN MLAA"/>
    <property type="match status" value="1"/>
</dbReference>
<dbReference type="Proteomes" id="UP000006732">
    <property type="component" value="Chromosome"/>
</dbReference>
<keyword evidence="6" id="KW-1185">Reference proteome</keyword>
<comment type="similarity">
    <text evidence="1">Belongs to the MlaA family.</text>
</comment>
<dbReference type="GO" id="GO:0016020">
    <property type="term" value="C:membrane"/>
    <property type="evidence" value="ECO:0007669"/>
    <property type="project" value="InterPro"/>
</dbReference>
<dbReference type="Pfam" id="PF04333">
    <property type="entry name" value="MlaA"/>
    <property type="match status" value="1"/>
</dbReference>
<feature type="chain" id="PRO_5002632480" evidence="4">
    <location>
        <begin position="24"/>
        <end position="284"/>
    </location>
</feature>
<dbReference type="HOGENOM" id="CLU_059326_2_1_7"/>
<accession>A1ALH0</accession>
<dbReference type="GO" id="GO:0120010">
    <property type="term" value="P:intermembrane phospholipid transfer"/>
    <property type="evidence" value="ECO:0007669"/>
    <property type="project" value="TreeGrafter"/>
</dbReference>
<dbReference type="PRINTS" id="PR01805">
    <property type="entry name" value="VACJLIPOPROT"/>
</dbReference>
<evidence type="ECO:0000313" key="6">
    <source>
        <dbReference type="Proteomes" id="UP000006732"/>
    </source>
</evidence>
<dbReference type="STRING" id="338966.Ppro_0559"/>
<dbReference type="KEGG" id="ppd:Ppro_0559"/>
<evidence type="ECO:0000256" key="3">
    <source>
        <dbReference type="SAM" id="MobiDB-lite"/>
    </source>
</evidence>
<dbReference type="eggNOG" id="COG2853">
    <property type="taxonomic scope" value="Bacteria"/>
</dbReference>
<keyword evidence="5" id="KW-0449">Lipoprotein</keyword>
<feature type="signal peptide" evidence="4">
    <location>
        <begin position="1"/>
        <end position="23"/>
    </location>
</feature>
<dbReference type="InterPro" id="IPR007428">
    <property type="entry name" value="MlaA"/>
</dbReference>
<sequence length="284" mass="30924">MIARRVYGLLLVAGLLLTGTAMAEEAPVQQVEPRTAEERTLPTEAAAPSGETASDAGQPKQPLSATDGTADDDEYTDNNGIEEVSIADPIEPLNRLMFKFNDKLYFWALKPAAQGYSFIVPEPARVSVKNFFSNVKMPIRFVNTLLQGKFEGASTELARFCINSTMGLAGFFDVAKSHFELNAYDEDFGQTLGFYGMGGMMYIVWPVMGPSTLRDSVGMAGDSVLNPASYITPFGAALGVKVFEVVNKTSLELGTYEDIIAASVEPYIGVRDGFIQLRKKQINK</sequence>
<dbReference type="AlphaFoldDB" id="A1ALH0"/>
<reference evidence="5 6" key="1">
    <citation type="submission" date="2006-10" db="EMBL/GenBank/DDBJ databases">
        <title>Complete sequence of chromosome of Pelobacter propionicus DSM 2379.</title>
        <authorList>
            <consortium name="US DOE Joint Genome Institute"/>
            <person name="Copeland A."/>
            <person name="Lucas S."/>
            <person name="Lapidus A."/>
            <person name="Barry K."/>
            <person name="Detter J.C."/>
            <person name="Glavina del Rio T."/>
            <person name="Hammon N."/>
            <person name="Israni S."/>
            <person name="Dalin E."/>
            <person name="Tice H."/>
            <person name="Pitluck S."/>
            <person name="Saunders E."/>
            <person name="Brettin T."/>
            <person name="Bruce D."/>
            <person name="Han C."/>
            <person name="Tapia R."/>
            <person name="Schmutz J."/>
            <person name="Larimer F."/>
            <person name="Land M."/>
            <person name="Hauser L."/>
            <person name="Kyrpides N."/>
            <person name="Kim E."/>
            <person name="Lovley D."/>
            <person name="Richardson P."/>
        </authorList>
    </citation>
    <scope>NUCLEOTIDE SEQUENCE [LARGE SCALE GENOMIC DNA]</scope>
    <source>
        <strain evidence="6">DSM 2379 / NBRC 103807 / OttBd1</strain>
    </source>
</reference>
<evidence type="ECO:0000256" key="2">
    <source>
        <dbReference type="ARBA" id="ARBA00022729"/>
    </source>
</evidence>
<dbReference type="PANTHER" id="PTHR30035">
    <property type="entry name" value="LIPOPROTEIN VACJ-RELATED"/>
    <property type="match status" value="1"/>
</dbReference>
<protein>
    <submittedName>
        <fullName evidence="5">VacJ family lipoprotein</fullName>
    </submittedName>
</protein>
<feature type="region of interest" description="Disordered" evidence="3">
    <location>
        <begin position="25"/>
        <end position="77"/>
    </location>
</feature>
<evidence type="ECO:0000313" key="5">
    <source>
        <dbReference type="EMBL" id="ABK98190.1"/>
    </source>
</evidence>
<keyword evidence="2 4" id="KW-0732">Signal</keyword>
<evidence type="ECO:0000256" key="1">
    <source>
        <dbReference type="ARBA" id="ARBA00010634"/>
    </source>
</evidence>
<gene>
    <name evidence="5" type="ordered locus">Ppro_0559</name>
</gene>
<dbReference type="EMBL" id="CP000482">
    <property type="protein sequence ID" value="ABK98190.1"/>
    <property type="molecule type" value="Genomic_DNA"/>
</dbReference>
<evidence type="ECO:0000256" key="4">
    <source>
        <dbReference type="SAM" id="SignalP"/>
    </source>
</evidence>
<name>A1ALH0_PELPD</name>
<dbReference type="OrthoDB" id="9785326at2"/>
<organism evidence="5 6">
    <name type="scientific">Pelobacter propionicus (strain DSM 2379 / NBRC 103807 / OttBd1)</name>
    <dbReference type="NCBI Taxonomy" id="338966"/>
    <lineage>
        <taxon>Bacteria</taxon>
        <taxon>Pseudomonadati</taxon>
        <taxon>Thermodesulfobacteriota</taxon>
        <taxon>Desulfuromonadia</taxon>
        <taxon>Desulfuromonadales</taxon>
        <taxon>Desulfuromonadaceae</taxon>
        <taxon>Pelobacter</taxon>
    </lineage>
</organism>
<proteinExistence type="inferred from homology"/>
<dbReference type="RefSeq" id="WP_011734503.1">
    <property type="nucleotide sequence ID" value="NC_008609.1"/>
</dbReference>